<dbReference type="GO" id="GO:0000149">
    <property type="term" value="F:SNARE binding"/>
    <property type="evidence" value="ECO:0007669"/>
    <property type="project" value="TreeGrafter"/>
</dbReference>
<dbReference type="Gene3D" id="1.10.357.50">
    <property type="match status" value="1"/>
</dbReference>
<dbReference type="GO" id="GO:0000145">
    <property type="term" value="C:exocyst"/>
    <property type="evidence" value="ECO:0007669"/>
    <property type="project" value="InterPro"/>
</dbReference>
<dbReference type="AlphaFoldDB" id="A0A1R2BCU8"/>
<dbReference type="EMBL" id="MPUH01000741">
    <property type="protein sequence ID" value="OMJ74596.1"/>
    <property type="molecule type" value="Genomic_DNA"/>
</dbReference>
<proteinExistence type="predicted"/>
<evidence type="ECO:0000313" key="1">
    <source>
        <dbReference type="EMBL" id="OMJ74596.1"/>
    </source>
</evidence>
<protein>
    <recommendedName>
        <fullName evidence="3">Exocyst complex component Sec6</fullName>
    </recommendedName>
</protein>
<dbReference type="GO" id="GO:0006887">
    <property type="term" value="P:exocytosis"/>
    <property type="evidence" value="ECO:0007669"/>
    <property type="project" value="InterPro"/>
</dbReference>
<evidence type="ECO:0000313" key="2">
    <source>
        <dbReference type="Proteomes" id="UP000187209"/>
    </source>
</evidence>
<name>A0A1R2BCU8_9CILI</name>
<comment type="caution">
    <text evidence="1">The sequence shown here is derived from an EMBL/GenBank/DDBJ whole genome shotgun (WGS) entry which is preliminary data.</text>
</comment>
<evidence type="ECO:0008006" key="3">
    <source>
        <dbReference type="Google" id="ProtNLM"/>
    </source>
</evidence>
<dbReference type="PANTHER" id="PTHR21292:SF1">
    <property type="entry name" value="EXOCYST COMPLEX COMPONENT 3"/>
    <property type="match status" value="1"/>
</dbReference>
<dbReference type="Proteomes" id="UP000187209">
    <property type="component" value="Unassembled WGS sequence"/>
</dbReference>
<accession>A0A1R2BCU8</accession>
<sequence length="685" mass="78323">MNFIDEKQAQEKGRQSFLKTLSELDGDVSIVRTKVKKLIADFTKSQENSSVELSSSLNRGVEIHRKVLCSLHKASSQGLLEPLVLLNKFCQTKGGTLKSFTIAQNNITSTLTILTPFINLEATLNKFKQDMANDEKLPIVITQSAKLSEYRSKILLKANESQKEQLAIVFKPLDDFEIYINSYIWKMIENAVEVAKKDPAALGKISRIIERIESDPGEKVKFNLAKGVEKRLEWLLGTDKLDELAENTHTAISELNFVLEKIVPQFPESYQLKSFCISTYRRKIESAIEPHLTNLDKLRQSPGLLVLIFQWISEYGDAIKSLCPGATEEVEIQVLFSKVKELMPDFLSHMENLLSEWINRALRAHISNQQILELAATNDALTDTFPEEMFSAINQQLGFISNRLTGEVLIEVFRVCSGRLLSQQKKQMQQIQDILNQEDPEIQIPSFCLSINNNQRSSKHCLELQKFCQSKFNDPFHKERIENLYTQVHKGFLNLCIEGANYMALSMLISMTKETVSVLFTKRWVNSRPVSLAFGTVEDFDSDITKWLASDFYVRKFRKKFFELFLQSYLERMIQALRILNNTNYESMLLPKLPVFAEDPFIKKDIGALLGTNFREIVYRDKFEFMDYSNKFDIGFNCDTFFSGLLRIKEGGDLEPVLSAISPFITNGKDVVNAIATVLTGKVFR</sequence>
<dbReference type="OrthoDB" id="289912at2759"/>
<dbReference type="Pfam" id="PF06046">
    <property type="entry name" value="Sec6"/>
    <property type="match status" value="1"/>
</dbReference>
<gene>
    <name evidence="1" type="ORF">SteCoe_26456</name>
</gene>
<dbReference type="GO" id="GO:0051601">
    <property type="term" value="P:exocyst localization"/>
    <property type="evidence" value="ECO:0007669"/>
    <property type="project" value="TreeGrafter"/>
</dbReference>
<reference evidence="1 2" key="1">
    <citation type="submission" date="2016-11" db="EMBL/GenBank/DDBJ databases">
        <title>The macronuclear genome of Stentor coeruleus: a giant cell with tiny introns.</title>
        <authorList>
            <person name="Slabodnick M."/>
            <person name="Ruby J.G."/>
            <person name="Reiff S.B."/>
            <person name="Swart E.C."/>
            <person name="Gosai S."/>
            <person name="Prabakaran S."/>
            <person name="Witkowska E."/>
            <person name="Larue G.E."/>
            <person name="Fisher S."/>
            <person name="Freeman R.M."/>
            <person name="Gunawardena J."/>
            <person name="Chu W."/>
            <person name="Stover N.A."/>
            <person name="Gregory B.D."/>
            <person name="Nowacki M."/>
            <person name="Derisi J."/>
            <person name="Roy S.W."/>
            <person name="Marshall W.F."/>
            <person name="Sood P."/>
        </authorList>
    </citation>
    <scope>NUCLEOTIDE SEQUENCE [LARGE SCALE GENOMIC DNA]</scope>
    <source>
        <strain evidence="1">WM001</strain>
    </source>
</reference>
<keyword evidence="2" id="KW-1185">Reference proteome</keyword>
<organism evidence="1 2">
    <name type="scientific">Stentor coeruleus</name>
    <dbReference type="NCBI Taxonomy" id="5963"/>
    <lineage>
        <taxon>Eukaryota</taxon>
        <taxon>Sar</taxon>
        <taxon>Alveolata</taxon>
        <taxon>Ciliophora</taxon>
        <taxon>Postciliodesmatophora</taxon>
        <taxon>Heterotrichea</taxon>
        <taxon>Heterotrichida</taxon>
        <taxon>Stentoridae</taxon>
        <taxon>Stentor</taxon>
    </lineage>
</organism>
<dbReference type="InterPro" id="IPR010326">
    <property type="entry name" value="EXOC3/Sec6"/>
</dbReference>
<dbReference type="PANTHER" id="PTHR21292">
    <property type="entry name" value="EXOCYST COMPLEX COMPONENT SEC6-RELATED"/>
    <property type="match status" value="1"/>
</dbReference>